<evidence type="ECO:0000256" key="5">
    <source>
        <dbReference type="ARBA" id="ARBA00022490"/>
    </source>
</evidence>
<dbReference type="InterPro" id="IPR013598">
    <property type="entry name" value="Exportin-1/Importin-b-like"/>
</dbReference>
<dbReference type="EMBL" id="JAFCIX010000555">
    <property type="protein sequence ID" value="KAH6587630.1"/>
    <property type="molecule type" value="Genomic_DNA"/>
</dbReference>
<keyword evidence="4" id="KW-0813">Transport</keyword>
<dbReference type="InterPro" id="IPR011989">
    <property type="entry name" value="ARM-like"/>
</dbReference>
<dbReference type="InterPro" id="IPR040016">
    <property type="entry name" value="XPO6"/>
</dbReference>
<comment type="caution">
    <text evidence="9">The sequence shown here is derived from an EMBL/GenBank/DDBJ whole genome shotgun (WGS) entry which is preliminary data.</text>
</comment>
<evidence type="ECO:0000313" key="9">
    <source>
        <dbReference type="EMBL" id="KAH6587630.1"/>
    </source>
</evidence>
<evidence type="ECO:0000256" key="6">
    <source>
        <dbReference type="ARBA" id="ARBA00022927"/>
    </source>
</evidence>
<sequence>MDHLQSLVAEYFESPNTSATRKKELESHLAALRKQRSNLPLYQQLLSSPKGFSSYIHWFCLSAFEELLPLWNTQVSALERREIKGFLWSLLISADCNAAFTSIVSTKLATLVVQIARQEVLSEWPSYFDDVLSFQTTNPLLCLNLLKLTVEEFVTTRPGDPLSKALQIELKSVLEHQCPRICTIATQILDHIYETEIQRTENTSSHASTPSSVLSPFTLGIDLLSPYKKDGQPAISLDAQSLGYSPSKSSPTQSLGSIISGVPRRDIHTVPMVNHVCLNRHYLVLCRISLEIIHNALAWIPLQDPMPVQSIFRSLFCYAQLTENEMCDLGALSLLCLNEIVQSKYTPSGQNEFIYMTMARICETLQYLTGDGDSTIGGGRLAGIDDDYRSKLTDLIGNFVSQHSRRAESFDNSQFPEFLRLFYIYTFVQQSSEDFLACIHIWDKFMDVITTAIEKMDPPATAVYLLKYHGGAVGVVESLFKHRKASSSIWGSSEHKTLEKISLDVIAKVAALFPADVLQLSFDVLTTNTTAIFYGLSAQNLNSERIREYTTSIETSLFVFGRICHLFTSSFEATFSSSLALIYHFCHLEERLLGNIEAFKDFYHLSVTVLNTMTLYSHWFARLHQMSQENQEYMCSFDDLIFKTSLICVQSLNSNNPPLQLASSQMLRSISETIRPDFFKLPHIVQCLSDFHQIAFRCSPNAKDALYQFSTNIFVLPVLNTKISDPEWKTRSDMFCQFMQPLISAYLEIKQDLNANAKSSVPQVTPLIILAQQQIALSIEAFSGCLHSIQSQGTLQKEVVYAALGSTVLKSMDLLYAYGDDNEILCILLDYITLLFNALRAQNTRDNMDMYMSTTKRFMLTLKGNTLMSHLQRQSGSLVVEKAIGLLSTLIDHPYKGSASILPLIISFCVQDLYPRCIDSNSTSFDSIRPLFYGMLYQLLLNHWRYFFNVQVSLVAIKDAGDCKREEEFLAIIQGPHVDVIKQNMGLLCMLDEKCRLFSKPIFCEKMALNILDCFLSILMQKSHEFLRDDIIQFMANIVTANLALMHSRIVSLFIDKIGRTFTDEQRNGLASQIRDIKDLESCQHNIGRFIQDHAYFQSIVL</sequence>
<evidence type="ECO:0000256" key="2">
    <source>
        <dbReference type="ARBA" id="ARBA00004496"/>
    </source>
</evidence>
<dbReference type="InterPro" id="IPR016024">
    <property type="entry name" value="ARM-type_fold"/>
</dbReference>
<proteinExistence type="inferred from homology"/>
<gene>
    <name evidence="9" type="ORF">BASA50_011233</name>
</gene>
<dbReference type="Gene3D" id="1.25.10.10">
    <property type="entry name" value="Leucine-rich Repeat Variant"/>
    <property type="match status" value="1"/>
</dbReference>
<keyword evidence="7" id="KW-0539">Nucleus</keyword>
<dbReference type="PANTHER" id="PTHR21452">
    <property type="entry name" value="EXPORTIN-6"/>
    <property type="match status" value="1"/>
</dbReference>
<evidence type="ECO:0000256" key="4">
    <source>
        <dbReference type="ARBA" id="ARBA00022448"/>
    </source>
</evidence>
<evidence type="ECO:0000256" key="7">
    <source>
        <dbReference type="ARBA" id="ARBA00023242"/>
    </source>
</evidence>
<keyword evidence="10" id="KW-1185">Reference proteome</keyword>
<organism evidence="9 10">
    <name type="scientific">Batrachochytrium salamandrivorans</name>
    <dbReference type="NCBI Taxonomy" id="1357716"/>
    <lineage>
        <taxon>Eukaryota</taxon>
        <taxon>Fungi</taxon>
        <taxon>Fungi incertae sedis</taxon>
        <taxon>Chytridiomycota</taxon>
        <taxon>Chytridiomycota incertae sedis</taxon>
        <taxon>Chytridiomycetes</taxon>
        <taxon>Rhizophydiales</taxon>
        <taxon>Rhizophydiales incertae sedis</taxon>
        <taxon>Batrachochytrium</taxon>
    </lineage>
</organism>
<dbReference type="SUPFAM" id="SSF48371">
    <property type="entry name" value="ARM repeat"/>
    <property type="match status" value="1"/>
</dbReference>
<comment type="subcellular location">
    <subcellularLocation>
        <location evidence="2">Cytoplasm</location>
    </subcellularLocation>
    <subcellularLocation>
        <location evidence="1">Nucleus</location>
    </subcellularLocation>
</comment>
<evidence type="ECO:0000256" key="1">
    <source>
        <dbReference type="ARBA" id="ARBA00004123"/>
    </source>
</evidence>
<dbReference type="Proteomes" id="UP001648503">
    <property type="component" value="Unassembled WGS sequence"/>
</dbReference>
<protein>
    <recommendedName>
        <fullName evidence="8">Exportin-1/Importin-beta-like domain-containing protein</fullName>
    </recommendedName>
</protein>
<comment type="similarity">
    <text evidence="3">Belongs to the exportin family.</text>
</comment>
<reference evidence="9 10" key="1">
    <citation type="submission" date="2021-02" db="EMBL/GenBank/DDBJ databases">
        <title>Variation within the Batrachochytrium salamandrivorans European outbreak.</title>
        <authorList>
            <person name="Kelly M."/>
            <person name="Pasmans F."/>
            <person name="Shea T.P."/>
            <person name="Munoz J.F."/>
            <person name="Carranza S."/>
            <person name="Cuomo C.A."/>
            <person name="Martel A."/>
        </authorList>
    </citation>
    <scope>NUCLEOTIDE SEQUENCE [LARGE SCALE GENOMIC DNA]</scope>
    <source>
        <strain evidence="9 10">AMFP18/2</strain>
    </source>
</reference>
<evidence type="ECO:0000313" key="10">
    <source>
        <dbReference type="Proteomes" id="UP001648503"/>
    </source>
</evidence>
<dbReference type="PANTHER" id="PTHR21452:SF4">
    <property type="entry name" value="EXPORTIN-6"/>
    <property type="match status" value="1"/>
</dbReference>
<feature type="domain" description="Exportin-1/Importin-beta-like" evidence="8">
    <location>
        <begin position="103"/>
        <end position="196"/>
    </location>
</feature>
<keyword evidence="6" id="KW-0653">Protein transport</keyword>
<dbReference type="Pfam" id="PF08389">
    <property type="entry name" value="Xpo1"/>
    <property type="match status" value="1"/>
</dbReference>
<evidence type="ECO:0000256" key="3">
    <source>
        <dbReference type="ARBA" id="ARBA00009466"/>
    </source>
</evidence>
<accession>A0ABQ8EW70</accession>
<evidence type="ECO:0000259" key="8">
    <source>
        <dbReference type="Pfam" id="PF08389"/>
    </source>
</evidence>
<name>A0ABQ8EW70_9FUNG</name>
<keyword evidence="5" id="KW-0963">Cytoplasm</keyword>